<dbReference type="InterPro" id="IPR036520">
    <property type="entry name" value="UPF0759_sf"/>
</dbReference>
<dbReference type="PANTHER" id="PTHR30348:SF4">
    <property type="entry name" value="DUF72 DOMAIN-CONTAINING PROTEIN"/>
    <property type="match status" value="1"/>
</dbReference>
<dbReference type="OrthoDB" id="9780310at2"/>
<name>A0A562BT49_9BURK</name>
<dbReference type="EMBL" id="VLJN01000004">
    <property type="protein sequence ID" value="TWG88411.1"/>
    <property type="molecule type" value="Genomic_DNA"/>
</dbReference>
<dbReference type="InterPro" id="IPR002763">
    <property type="entry name" value="DUF72"/>
</dbReference>
<comment type="caution">
    <text evidence="1">The sequence shown here is derived from an EMBL/GenBank/DDBJ whole genome shotgun (WGS) entry which is preliminary data.</text>
</comment>
<protein>
    <submittedName>
        <fullName evidence="1">Uncharacterized protein YecE (DUF72 family)</fullName>
    </submittedName>
</protein>
<keyword evidence="2" id="KW-1185">Reference proteome</keyword>
<gene>
    <name evidence="1" type="ORF">L602_001200000040</name>
</gene>
<evidence type="ECO:0000313" key="2">
    <source>
        <dbReference type="Proteomes" id="UP000318141"/>
    </source>
</evidence>
<reference evidence="1 2" key="1">
    <citation type="submission" date="2019-07" db="EMBL/GenBank/DDBJ databases">
        <title>Genome sequencing of lignin-degrading bacterial isolates.</title>
        <authorList>
            <person name="Gladden J."/>
        </authorList>
    </citation>
    <scope>NUCLEOTIDE SEQUENCE [LARGE SCALE GENOMIC DNA]</scope>
    <source>
        <strain evidence="1 2">J11</strain>
    </source>
</reference>
<accession>A0A562BT49</accession>
<sequence>MTIRIGISGWRYEGWRGVFYPKGLAQARELEFASRAVQTIEINGSHYSLQTIDSYRAWHDATPDDFVFSVKGPRYLTHMLRFRDESARPAIANFFASGVLALGPKLGPFLWQFPPNFSFRPERMERFLALLPRDTDEAAGLASQHDSRVRMPWFEVSRRRKLRHAIEIRHHSFCTPDFAGLLRRHRAALVVSDAVADWPYAEDVTADFIYMRLHGAETLYGGAYTDAALDRWADRIRAWGAGGEPADARRIAPTHARKAARRDVYCYFDNDQKVKAPFDAQRLMERLKDLRDGR</sequence>
<dbReference type="PANTHER" id="PTHR30348">
    <property type="entry name" value="UNCHARACTERIZED PROTEIN YECE"/>
    <property type="match status" value="1"/>
</dbReference>
<dbReference type="SUPFAM" id="SSF117396">
    <property type="entry name" value="TM1631-like"/>
    <property type="match status" value="1"/>
</dbReference>
<proteinExistence type="predicted"/>
<evidence type="ECO:0000313" key="1">
    <source>
        <dbReference type="EMBL" id="TWG88411.1"/>
    </source>
</evidence>
<dbReference type="Gene3D" id="3.20.20.410">
    <property type="entry name" value="Protein of unknown function UPF0759"/>
    <property type="match status" value="1"/>
</dbReference>
<dbReference type="Pfam" id="PF01904">
    <property type="entry name" value="DUF72"/>
    <property type="match status" value="1"/>
</dbReference>
<dbReference type="Proteomes" id="UP000318141">
    <property type="component" value="Unassembled WGS sequence"/>
</dbReference>
<organism evidence="1 2">
    <name type="scientific">Cupriavidus gilardii J11</name>
    <dbReference type="NCBI Taxonomy" id="936133"/>
    <lineage>
        <taxon>Bacteria</taxon>
        <taxon>Pseudomonadati</taxon>
        <taxon>Pseudomonadota</taxon>
        <taxon>Betaproteobacteria</taxon>
        <taxon>Burkholderiales</taxon>
        <taxon>Burkholderiaceae</taxon>
        <taxon>Cupriavidus</taxon>
    </lineage>
</organism>
<dbReference type="AlphaFoldDB" id="A0A562BT49"/>